<feature type="compositionally biased region" description="Basic and acidic residues" evidence="1">
    <location>
        <begin position="398"/>
        <end position="421"/>
    </location>
</feature>
<feature type="compositionally biased region" description="Low complexity" evidence="1">
    <location>
        <begin position="234"/>
        <end position="252"/>
    </location>
</feature>
<feature type="region of interest" description="Disordered" evidence="1">
    <location>
        <begin position="123"/>
        <end position="252"/>
    </location>
</feature>
<feature type="compositionally biased region" description="Low complexity" evidence="1">
    <location>
        <begin position="170"/>
        <end position="185"/>
    </location>
</feature>
<feature type="compositionally biased region" description="Polar residues" evidence="1">
    <location>
        <begin position="147"/>
        <end position="161"/>
    </location>
</feature>
<name>A0A7S0VFJ2_9CHLO</name>
<feature type="compositionally biased region" description="Low complexity" evidence="1">
    <location>
        <begin position="197"/>
        <end position="206"/>
    </location>
</feature>
<gene>
    <name evidence="2" type="ORF">PPAR00522_LOCUS15872</name>
</gene>
<protein>
    <submittedName>
        <fullName evidence="2">Uncharacterized protein</fullName>
    </submittedName>
</protein>
<feature type="compositionally biased region" description="Basic and acidic residues" evidence="1">
    <location>
        <begin position="431"/>
        <end position="440"/>
    </location>
</feature>
<dbReference type="EMBL" id="HBFM01024462">
    <property type="protein sequence ID" value="CAD8782119.1"/>
    <property type="molecule type" value="Transcribed_RNA"/>
</dbReference>
<feature type="compositionally biased region" description="Basic and acidic residues" evidence="1">
    <location>
        <begin position="449"/>
        <end position="473"/>
    </location>
</feature>
<feature type="compositionally biased region" description="Gly residues" evidence="1">
    <location>
        <begin position="55"/>
        <end position="64"/>
    </location>
</feature>
<feature type="compositionally biased region" description="Basic and acidic residues" evidence="1">
    <location>
        <begin position="65"/>
        <end position="83"/>
    </location>
</feature>
<sequence>MWEDTLPTYDGDGIDVRNEQMRKLVAKFKEFDCDLTVITDPHAFERALLPRRGRGGGGGGGRGGGGERRNEERRNGKREIKGEQGEWRRKYSVPVPFVAGGIVKDTDLVEVFNPIDRCGGTGMARAGEAMQGGKEAEGFTKEAGSTREANQTEPQEQSGLGSRTHHHLQPPSSTPSSIPSPLPSSHTRPRSPPLQPPSSELQSPTESSHEQPTYQRMSFILGRHKASSVESKASLPPTTQQTVLQSSSPSLSLSMNDNINTLDSNIASSISAILINSLDLGATTIAAAGKRTSAEEVGRGNFNSTSSTRRSSDDADDCINRNEKKDRNKTTRYVAISPSPLSLTSSLSTPSITRHPTRSKSKGLAEIMEGYDSEPDGLAFGSNEFGAGHDSYQSTEGNGRRGERGEGKAEERMRWEEDGGRRGGGGLRGGAGKEGRKEAFTSRYRASQRGREEGGRGGVEMRGEGVERRRGRR</sequence>
<organism evidence="2">
    <name type="scientific">Polytomella parva</name>
    <dbReference type="NCBI Taxonomy" id="51329"/>
    <lineage>
        <taxon>Eukaryota</taxon>
        <taxon>Viridiplantae</taxon>
        <taxon>Chlorophyta</taxon>
        <taxon>core chlorophytes</taxon>
        <taxon>Chlorophyceae</taxon>
        <taxon>CS clade</taxon>
        <taxon>Chlamydomonadales</taxon>
        <taxon>Chlamydomonadaceae</taxon>
        <taxon>Polytomella</taxon>
    </lineage>
</organism>
<feature type="compositionally biased region" description="Low complexity" evidence="1">
    <location>
        <begin position="336"/>
        <end position="353"/>
    </location>
</feature>
<proteinExistence type="predicted"/>
<feature type="region of interest" description="Disordered" evidence="1">
    <location>
        <begin position="290"/>
        <end position="473"/>
    </location>
</feature>
<reference evidence="2" key="1">
    <citation type="submission" date="2021-01" db="EMBL/GenBank/DDBJ databases">
        <authorList>
            <person name="Corre E."/>
            <person name="Pelletier E."/>
            <person name="Niang G."/>
            <person name="Scheremetjew M."/>
            <person name="Finn R."/>
            <person name="Kale V."/>
            <person name="Holt S."/>
            <person name="Cochrane G."/>
            <person name="Meng A."/>
            <person name="Brown T."/>
            <person name="Cohen L."/>
        </authorList>
    </citation>
    <scope>NUCLEOTIDE SEQUENCE</scope>
    <source>
        <strain evidence="2">SAG 63-3</strain>
    </source>
</reference>
<evidence type="ECO:0000256" key="1">
    <source>
        <dbReference type="SAM" id="MobiDB-lite"/>
    </source>
</evidence>
<feature type="compositionally biased region" description="Basic and acidic residues" evidence="1">
    <location>
        <begin position="310"/>
        <end position="329"/>
    </location>
</feature>
<feature type="region of interest" description="Disordered" evidence="1">
    <location>
        <begin position="48"/>
        <end position="83"/>
    </location>
</feature>
<dbReference type="AlphaFoldDB" id="A0A7S0VFJ2"/>
<accession>A0A7S0VFJ2</accession>
<evidence type="ECO:0000313" key="2">
    <source>
        <dbReference type="EMBL" id="CAD8782119.1"/>
    </source>
</evidence>